<feature type="compositionally biased region" description="Low complexity" evidence="1">
    <location>
        <begin position="29"/>
        <end position="44"/>
    </location>
</feature>
<reference evidence="3" key="1">
    <citation type="journal article" date="2023" name="Mol. Phylogenet. Evol.">
        <title>Genome-scale phylogeny and comparative genomics of the fungal order Sordariales.</title>
        <authorList>
            <person name="Hensen N."/>
            <person name="Bonometti L."/>
            <person name="Westerberg I."/>
            <person name="Brannstrom I.O."/>
            <person name="Guillou S."/>
            <person name="Cros-Aarteil S."/>
            <person name="Calhoun S."/>
            <person name="Haridas S."/>
            <person name="Kuo A."/>
            <person name="Mondo S."/>
            <person name="Pangilinan J."/>
            <person name="Riley R."/>
            <person name="LaButti K."/>
            <person name="Andreopoulos B."/>
            <person name="Lipzen A."/>
            <person name="Chen C."/>
            <person name="Yan M."/>
            <person name="Daum C."/>
            <person name="Ng V."/>
            <person name="Clum A."/>
            <person name="Steindorff A."/>
            <person name="Ohm R.A."/>
            <person name="Martin F."/>
            <person name="Silar P."/>
            <person name="Natvig D.O."/>
            <person name="Lalanne C."/>
            <person name="Gautier V."/>
            <person name="Ament-Velasquez S.L."/>
            <person name="Kruys A."/>
            <person name="Hutchinson M.I."/>
            <person name="Powell A.J."/>
            <person name="Barry K."/>
            <person name="Miller A.N."/>
            <person name="Grigoriev I.V."/>
            <person name="Debuchy R."/>
            <person name="Gladieux P."/>
            <person name="Hiltunen Thoren M."/>
            <person name="Johannesson H."/>
        </authorList>
    </citation>
    <scope>NUCLEOTIDE SEQUENCE</scope>
    <source>
        <strain evidence="3">CBS 892.96</strain>
    </source>
</reference>
<organism evidence="3 4">
    <name type="scientific">Triangularia setosa</name>
    <dbReference type="NCBI Taxonomy" id="2587417"/>
    <lineage>
        <taxon>Eukaryota</taxon>
        <taxon>Fungi</taxon>
        <taxon>Dikarya</taxon>
        <taxon>Ascomycota</taxon>
        <taxon>Pezizomycotina</taxon>
        <taxon>Sordariomycetes</taxon>
        <taxon>Sordariomycetidae</taxon>
        <taxon>Sordariales</taxon>
        <taxon>Podosporaceae</taxon>
        <taxon>Triangularia</taxon>
    </lineage>
</organism>
<dbReference type="EMBL" id="MU866437">
    <property type="protein sequence ID" value="KAK4172324.1"/>
    <property type="molecule type" value="Genomic_DNA"/>
</dbReference>
<feature type="domain" description="Heterokaryon incompatibility" evidence="2">
    <location>
        <begin position="135"/>
        <end position="312"/>
    </location>
</feature>
<dbReference type="AlphaFoldDB" id="A0AAN6VYW1"/>
<dbReference type="InterPro" id="IPR010730">
    <property type="entry name" value="HET"/>
</dbReference>
<feature type="region of interest" description="Disordered" evidence="1">
    <location>
        <begin position="596"/>
        <end position="615"/>
    </location>
</feature>
<reference evidence="3" key="2">
    <citation type="submission" date="2023-05" db="EMBL/GenBank/DDBJ databases">
        <authorList>
            <consortium name="Lawrence Berkeley National Laboratory"/>
            <person name="Steindorff A."/>
            <person name="Hensen N."/>
            <person name="Bonometti L."/>
            <person name="Westerberg I."/>
            <person name="Brannstrom I.O."/>
            <person name="Guillou S."/>
            <person name="Cros-Aarteil S."/>
            <person name="Calhoun S."/>
            <person name="Haridas S."/>
            <person name="Kuo A."/>
            <person name="Mondo S."/>
            <person name="Pangilinan J."/>
            <person name="Riley R."/>
            <person name="Labutti K."/>
            <person name="Andreopoulos B."/>
            <person name="Lipzen A."/>
            <person name="Chen C."/>
            <person name="Yanf M."/>
            <person name="Daum C."/>
            <person name="Ng V."/>
            <person name="Clum A."/>
            <person name="Ohm R."/>
            <person name="Martin F."/>
            <person name="Silar P."/>
            <person name="Natvig D."/>
            <person name="Lalanne C."/>
            <person name="Gautier V."/>
            <person name="Ament-Velasquez S.L."/>
            <person name="Kruys A."/>
            <person name="Hutchinson M.I."/>
            <person name="Powell A.J."/>
            <person name="Barry K."/>
            <person name="Miller A.N."/>
            <person name="Grigoriev I.V."/>
            <person name="Debuchy R."/>
            <person name="Gladieux P."/>
            <person name="Thoren M.H."/>
            <person name="Johannesson H."/>
        </authorList>
    </citation>
    <scope>NUCLEOTIDE SEQUENCE</scope>
    <source>
        <strain evidence="3">CBS 892.96</strain>
    </source>
</reference>
<evidence type="ECO:0000313" key="3">
    <source>
        <dbReference type="EMBL" id="KAK4172324.1"/>
    </source>
</evidence>
<evidence type="ECO:0000313" key="4">
    <source>
        <dbReference type="Proteomes" id="UP001302321"/>
    </source>
</evidence>
<dbReference type="PANTHER" id="PTHR24148:SF73">
    <property type="entry name" value="HET DOMAIN PROTEIN (AFU_ORTHOLOGUE AFUA_8G01020)"/>
    <property type="match status" value="1"/>
</dbReference>
<name>A0AAN6VYW1_9PEZI</name>
<gene>
    <name evidence="3" type="ORF">QBC36DRAFT_76794</name>
</gene>
<dbReference type="Proteomes" id="UP001302321">
    <property type="component" value="Unassembled WGS sequence"/>
</dbReference>
<evidence type="ECO:0000259" key="2">
    <source>
        <dbReference type="Pfam" id="PF06985"/>
    </source>
</evidence>
<feature type="region of interest" description="Disordered" evidence="1">
    <location>
        <begin position="481"/>
        <end position="505"/>
    </location>
</feature>
<comment type="caution">
    <text evidence="3">The sequence shown here is derived from an EMBL/GenBank/DDBJ whole genome shotgun (WGS) entry which is preliminary data.</text>
</comment>
<dbReference type="Pfam" id="PF06985">
    <property type="entry name" value="HET"/>
    <property type="match status" value="1"/>
</dbReference>
<proteinExistence type="predicted"/>
<dbReference type="InterPro" id="IPR052895">
    <property type="entry name" value="HetReg/Transcr_Mod"/>
</dbReference>
<sequence>MFKRVRKGWKRFEDWANEDDSAPKSTTQTNETEPGATAEPTTSTQPLAQIQLPTEAQPSTAAGPVTVDVPEPEAESYCYTNKTTTSPYQYTPLSSTIKSAIRVLTLLPGRADADIECQLIELDLENPWTDDEEGFEALSYVWGDMTDTTPIQIDGATIEIGRSLRSALLHLRFLHKARILWVDAVCINQEDLDERNSQVMLMGDIYSKAARTLVWLGCPCCSLGLLNTSRLSYHQGKWSEQLTAIEPIFEAIEILGEEARKLVEKGREAVPKQGEMGEDGTKTYDRIRKLDPKWDHIFLENPWWSRIWTLQEIVLAKEARLCMYTKEVDWNLLCDAIPYYTALGFTKFSEIYAGNKTNSGVEPLNMVTAIRKARQPGSELVTGDVGDELLQYLASSHWRDCKMPQDKIFALMGLFNKERDVGIEVQYRFDVGDVYRRATKALLQRSGNLDALGFCYPYKIPRVAGLPSWVPDWGSAGNLAPPLMNDAKGKPRTTRASRGLRSNPRWEDDDRTLVVGGHIIDTITKVGRVQVPPRHDDRNEGSLDHVLNDPTMIAEADKFPGRWEDLDPDRPIRHFMSSWWRGMKLAVPYLAKGSVPNNSSFSSQSQVKSIQFNSS</sequence>
<protein>
    <submittedName>
        <fullName evidence="3">Heterokaryon incompatibility protein-domain-containing protein</fullName>
    </submittedName>
</protein>
<dbReference type="PANTHER" id="PTHR24148">
    <property type="entry name" value="ANKYRIN REPEAT DOMAIN-CONTAINING PROTEIN 39 HOMOLOG-RELATED"/>
    <property type="match status" value="1"/>
</dbReference>
<keyword evidence="4" id="KW-1185">Reference proteome</keyword>
<evidence type="ECO:0000256" key="1">
    <source>
        <dbReference type="SAM" id="MobiDB-lite"/>
    </source>
</evidence>
<accession>A0AAN6VYW1</accession>
<feature type="region of interest" description="Disordered" evidence="1">
    <location>
        <begin position="1"/>
        <end position="46"/>
    </location>
</feature>
<feature type="compositionally biased region" description="Low complexity" evidence="1">
    <location>
        <begin position="596"/>
        <end position="609"/>
    </location>
</feature>